<reference evidence="3 8" key="2">
    <citation type="submission" date="2016-04" db="EMBL/GenBank/DDBJ databases">
        <title>Complete genome sequence of Thermococcus thioreducens type strain OGL-20P.</title>
        <authorList>
            <person name="Oger P.M."/>
        </authorList>
    </citation>
    <scope>NUCLEOTIDE SEQUENCE [LARGE SCALE GENOMIC DNA]</scope>
    <source>
        <strain evidence="3 8">OGL-20P</strain>
    </source>
</reference>
<keyword evidence="1" id="KW-0067">ATP-binding</keyword>
<dbReference type="PATRIC" id="fig|277988.4.peg.169"/>
<dbReference type="NCBIfam" id="NF041122">
    <property type="entry name" value="panto_kin_Thplsm"/>
    <property type="match status" value="1"/>
</dbReference>
<dbReference type="GO" id="GO:0016301">
    <property type="term" value="F:kinase activity"/>
    <property type="evidence" value="ECO:0007669"/>
    <property type="project" value="UniProtKB-UniRule"/>
</dbReference>
<dbReference type="Pfam" id="PF00288">
    <property type="entry name" value="GHMP_kinases_N"/>
    <property type="match status" value="1"/>
</dbReference>
<dbReference type="InterPro" id="IPR053616">
    <property type="entry name" value="GHMP_kinase_PoK-type"/>
</dbReference>
<dbReference type="InterPro" id="IPR006204">
    <property type="entry name" value="GHMP_kinase_N_dom"/>
</dbReference>
<evidence type="ECO:0000313" key="4">
    <source>
        <dbReference type="EMBL" id="KQH83248.1"/>
    </source>
</evidence>
<reference evidence="4 6" key="1">
    <citation type="submission" date="2015-08" db="EMBL/GenBank/DDBJ databases">
        <title>Thermococcus thioreducens DSM 14981 genome sequencing.</title>
        <authorList>
            <person name="Hong S.-J."/>
            <person name="Kim M.-C."/>
            <person name="Shin J.-H."/>
        </authorList>
    </citation>
    <scope>NUCLEOTIDE SEQUENCE [LARGE SCALE GENOMIC DNA]</scope>
    <source>
        <strain evidence="4 6">DSM 14981</strain>
    </source>
</reference>
<dbReference type="EMBL" id="FOIW01000003">
    <property type="protein sequence ID" value="SEW22938.1"/>
    <property type="molecule type" value="Genomic_DNA"/>
</dbReference>
<keyword evidence="1" id="KW-0173">Coenzyme A biosynthesis</keyword>
<evidence type="ECO:0000313" key="8">
    <source>
        <dbReference type="Proteomes" id="UP000250136"/>
    </source>
</evidence>
<dbReference type="HAMAP" id="MF_02223">
    <property type="entry name" value="Pantoate_kinase"/>
    <property type="match status" value="1"/>
</dbReference>
<comment type="pathway">
    <text evidence="1">Cofactor biosynthesis; coenzyme A biosynthesis.</text>
</comment>
<evidence type="ECO:0000256" key="1">
    <source>
        <dbReference type="HAMAP-Rule" id="MF_02223"/>
    </source>
</evidence>
<dbReference type="SUPFAM" id="SSF54211">
    <property type="entry name" value="Ribosomal protein S5 domain 2-like"/>
    <property type="match status" value="1"/>
</dbReference>
<dbReference type="UniPathway" id="UPA00241"/>
<dbReference type="Proteomes" id="UP000182125">
    <property type="component" value="Unassembled WGS sequence"/>
</dbReference>
<dbReference type="EMBL" id="CP015105">
    <property type="protein sequence ID" value="ASJ13343.1"/>
    <property type="molecule type" value="Genomic_DNA"/>
</dbReference>
<evidence type="ECO:0000313" key="7">
    <source>
        <dbReference type="Proteomes" id="UP000182125"/>
    </source>
</evidence>
<name>A0A0Q2URJ3_9EURY</name>
<dbReference type="EMBL" id="LIXN01000002">
    <property type="protein sequence ID" value="KQH83248.1"/>
    <property type="molecule type" value="Genomic_DNA"/>
</dbReference>
<dbReference type="STRING" id="277988.SAMN05216170_2274"/>
<gene>
    <name evidence="3" type="ORF">A3L14_10845</name>
    <name evidence="4" type="ORF">AMR53_00765</name>
    <name evidence="5" type="ORF">SAMN05216170_2274</name>
</gene>
<dbReference type="KEGG" id="ttd:A3L14_10845"/>
<evidence type="ECO:0000313" key="5">
    <source>
        <dbReference type="EMBL" id="SEW22938.1"/>
    </source>
</evidence>
<dbReference type="GO" id="GO:0005524">
    <property type="term" value="F:ATP binding"/>
    <property type="evidence" value="ECO:0007669"/>
    <property type="project" value="UniProtKB-KW"/>
</dbReference>
<keyword evidence="1" id="KW-0808">Transferase</keyword>
<dbReference type="InterPro" id="IPR012043">
    <property type="entry name" value="PoK"/>
</dbReference>
<protein>
    <recommendedName>
        <fullName evidence="1">Pantoate kinase</fullName>
        <shortName evidence="1">PoK</shortName>
        <ecNumber evidence="1">2.7.1.169</ecNumber>
    </recommendedName>
</protein>
<dbReference type="RefSeq" id="WP_055428453.1">
    <property type="nucleotide sequence ID" value="NZ_CP015105.1"/>
</dbReference>
<evidence type="ECO:0000313" key="3">
    <source>
        <dbReference type="EMBL" id="ASJ13343.1"/>
    </source>
</evidence>
<feature type="domain" description="GHMP kinase N-terminal" evidence="2">
    <location>
        <begin position="85"/>
        <end position="151"/>
    </location>
</feature>
<dbReference type="GeneID" id="33334929"/>
<keyword evidence="1" id="KW-0547">Nucleotide-binding</keyword>
<evidence type="ECO:0000313" key="6">
    <source>
        <dbReference type="Proteomes" id="UP000051862"/>
    </source>
</evidence>
<reference evidence="5 7" key="3">
    <citation type="submission" date="2016-10" db="EMBL/GenBank/DDBJ databases">
        <authorList>
            <person name="de Groot N.N."/>
        </authorList>
    </citation>
    <scope>NUCLEOTIDE SEQUENCE [LARGE SCALE GENOMIC DNA]</scope>
    <source>
        <strain evidence="5 7">OGL-20</strain>
    </source>
</reference>
<dbReference type="Proteomes" id="UP000250136">
    <property type="component" value="Chromosome"/>
</dbReference>
<comment type="catalytic activity">
    <reaction evidence="1">
        <text>(R)-pantoate + ATP = (R)-4-phosphopantoate + ADP + H(+)</text>
        <dbReference type="Rhea" id="RHEA:28246"/>
        <dbReference type="ChEBI" id="CHEBI:15378"/>
        <dbReference type="ChEBI" id="CHEBI:15980"/>
        <dbReference type="ChEBI" id="CHEBI:30616"/>
        <dbReference type="ChEBI" id="CHEBI:61294"/>
        <dbReference type="ChEBI" id="CHEBI:456216"/>
        <dbReference type="EC" id="2.7.1.169"/>
    </reaction>
</comment>
<accession>A0A0Q2URJ3</accession>
<dbReference type="OrthoDB" id="85822at2157"/>
<dbReference type="AlphaFoldDB" id="A0A0Q2URJ3"/>
<dbReference type="PANTHER" id="PTHR42282">
    <property type="entry name" value="PANTOATE KINASE-RELATED"/>
    <property type="match status" value="1"/>
</dbReference>
<dbReference type="InterPro" id="IPR020568">
    <property type="entry name" value="Ribosomal_Su5_D2-typ_SF"/>
</dbReference>
<keyword evidence="8" id="KW-1185">Reference proteome</keyword>
<keyword evidence="1 4" id="KW-0418">Kinase</keyword>
<organism evidence="4 6">
    <name type="scientific">Thermococcus thioreducens</name>
    <dbReference type="NCBI Taxonomy" id="277988"/>
    <lineage>
        <taxon>Archaea</taxon>
        <taxon>Methanobacteriati</taxon>
        <taxon>Methanobacteriota</taxon>
        <taxon>Thermococci</taxon>
        <taxon>Thermococcales</taxon>
        <taxon>Thermococcaceae</taxon>
        <taxon>Thermococcus</taxon>
    </lineage>
</organism>
<sequence>MLVRAFVPAHITAFFVPAFHDDPLKAGSLGAGVNLDKGVNVFASVEEGSLERHVHIAFNGEPVGKKRAVISYSVADELVPEDFRGDVEIWQYFDFPNGYGFGNSAGGALGTALTLSYTFGGTWLRAAQTAHRYEVLNRGGLGDVIAQLAGGMEVRVKAGGPGVGVVDNLFFEGYKVLVVPLGRLSTREVLDGDVVRTIEREGRKALEKLLMEPRPERMMSLARGFAERTGLLSGELLELAGELDRVLRNPSSMIMLGRGLFALLREDEVEKAISLVSDLNLPYDVTGIHEGRPVVGRWVG</sequence>
<dbReference type="EC" id="2.7.1.169" evidence="1"/>
<comment type="function">
    <text evidence="1">Phosphorylates (R)-pantoate to form (R)-4-phosphopantoate in the CoA biosynthesis pathway.</text>
</comment>
<comment type="similarity">
    <text evidence="1">Belongs to the GHMP kinase family. PoK subfamily.</text>
</comment>
<dbReference type="PIRSF" id="PIRSF016896">
    <property type="entry name" value="GHMP_arc_MJ0969"/>
    <property type="match status" value="1"/>
</dbReference>
<dbReference type="PANTHER" id="PTHR42282:SF1">
    <property type="entry name" value="PANTOATE KINASE"/>
    <property type="match status" value="1"/>
</dbReference>
<dbReference type="GO" id="GO:0015937">
    <property type="term" value="P:coenzyme A biosynthetic process"/>
    <property type="evidence" value="ECO:0007669"/>
    <property type="project" value="UniProtKB-UniRule"/>
</dbReference>
<dbReference type="Proteomes" id="UP000051862">
    <property type="component" value="Unassembled WGS sequence"/>
</dbReference>
<proteinExistence type="inferred from homology"/>
<evidence type="ECO:0000259" key="2">
    <source>
        <dbReference type="Pfam" id="PF00288"/>
    </source>
</evidence>